<sequence>MPPSVKEKWDAMSHDERIVLTDLLLKKLEEQRAMQVLSVQNVSINAFHDVRSNLTSIQDQIEALHVRTGTEVLMVTIRSSNDHFNWLHVFFTSNCLSDFFAVVLNMQLTDIAMQMESYCLSSIQGLINNSHDQMMELKSHITKLINDQFREVTDGGATRLYYTNFDKKIMEKYGVVIEGWPLTKFCSPSDVRSRSEIEILCRAWESGETQFHKLSHKEYEAWSDAQFQTALDIHRNGEEHADDDTNNETGLITISPPLSVNVGYQTLTYCSQINSITLGQLSGHNRVMALRVVGHE</sequence>
<gene>
    <name evidence="1" type="ORF">SCP_0410310</name>
</gene>
<protein>
    <submittedName>
        <fullName evidence="1">Uncharacterized protein</fullName>
    </submittedName>
</protein>
<dbReference type="STRING" id="139825.A0A401GKF6"/>
<name>A0A401GKF6_9APHY</name>
<dbReference type="OrthoDB" id="3267359at2759"/>
<evidence type="ECO:0000313" key="2">
    <source>
        <dbReference type="Proteomes" id="UP000287166"/>
    </source>
</evidence>
<organism evidence="1 2">
    <name type="scientific">Sparassis crispa</name>
    <dbReference type="NCBI Taxonomy" id="139825"/>
    <lineage>
        <taxon>Eukaryota</taxon>
        <taxon>Fungi</taxon>
        <taxon>Dikarya</taxon>
        <taxon>Basidiomycota</taxon>
        <taxon>Agaricomycotina</taxon>
        <taxon>Agaricomycetes</taxon>
        <taxon>Polyporales</taxon>
        <taxon>Sparassidaceae</taxon>
        <taxon>Sparassis</taxon>
    </lineage>
</organism>
<dbReference type="EMBL" id="BFAD01000004">
    <property type="protein sequence ID" value="GBE82646.1"/>
    <property type="molecule type" value="Genomic_DNA"/>
</dbReference>
<proteinExistence type="predicted"/>
<keyword evidence="2" id="KW-1185">Reference proteome</keyword>
<accession>A0A401GKF6</accession>
<dbReference type="InParanoid" id="A0A401GKF6"/>
<comment type="caution">
    <text evidence="1">The sequence shown here is derived from an EMBL/GenBank/DDBJ whole genome shotgun (WGS) entry which is preliminary data.</text>
</comment>
<dbReference type="RefSeq" id="XP_027613559.1">
    <property type="nucleotide sequence ID" value="XM_027757758.1"/>
</dbReference>
<evidence type="ECO:0000313" key="1">
    <source>
        <dbReference type="EMBL" id="GBE82646.1"/>
    </source>
</evidence>
<dbReference type="Proteomes" id="UP000287166">
    <property type="component" value="Unassembled WGS sequence"/>
</dbReference>
<dbReference type="AlphaFoldDB" id="A0A401GKF6"/>
<reference evidence="1 2" key="1">
    <citation type="journal article" date="2018" name="Sci. Rep.">
        <title>Genome sequence of the cauliflower mushroom Sparassis crispa (Hanabiratake) and its association with beneficial usage.</title>
        <authorList>
            <person name="Kiyama R."/>
            <person name="Furutani Y."/>
            <person name="Kawaguchi K."/>
            <person name="Nakanishi T."/>
        </authorList>
    </citation>
    <scope>NUCLEOTIDE SEQUENCE [LARGE SCALE GENOMIC DNA]</scope>
</reference>
<dbReference type="GeneID" id="38779563"/>